<protein>
    <submittedName>
        <fullName evidence="1">Uncharacterized protein</fullName>
    </submittedName>
</protein>
<accession>A0A0K2ULA7</accession>
<name>A0A0K2ULA7_LEPSM</name>
<sequence>MKTDFDKTRNHSYYYDVNIKSVGEVKHQSHTRYGITLLKDVSTIWMTTSKRATQSVAYRAFNNINFRTIKIRDTSNRP</sequence>
<evidence type="ECO:0000313" key="1">
    <source>
        <dbReference type="EMBL" id="CDW39048.1"/>
    </source>
</evidence>
<proteinExistence type="predicted"/>
<dbReference type="EMBL" id="HACA01021687">
    <property type="protein sequence ID" value="CDW39048.1"/>
    <property type="molecule type" value="Transcribed_RNA"/>
</dbReference>
<dbReference type="AlphaFoldDB" id="A0A0K2ULA7"/>
<organism evidence="1">
    <name type="scientific">Lepeophtheirus salmonis</name>
    <name type="common">Salmon louse</name>
    <name type="synonym">Caligus salmonis</name>
    <dbReference type="NCBI Taxonomy" id="72036"/>
    <lineage>
        <taxon>Eukaryota</taxon>
        <taxon>Metazoa</taxon>
        <taxon>Ecdysozoa</taxon>
        <taxon>Arthropoda</taxon>
        <taxon>Crustacea</taxon>
        <taxon>Multicrustacea</taxon>
        <taxon>Hexanauplia</taxon>
        <taxon>Copepoda</taxon>
        <taxon>Siphonostomatoida</taxon>
        <taxon>Caligidae</taxon>
        <taxon>Lepeophtheirus</taxon>
    </lineage>
</organism>
<reference evidence="1" key="1">
    <citation type="submission" date="2014-05" db="EMBL/GenBank/DDBJ databases">
        <authorList>
            <person name="Chronopoulou M."/>
        </authorList>
    </citation>
    <scope>NUCLEOTIDE SEQUENCE</scope>
    <source>
        <tissue evidence="1">Whole organism</tissue>
    </source>
</reference>